<accession>A0ABQ3ZAW9</accession>
<dbReference type="EMBL" id="BOML01000071">
    <property type="protein sequence ID" value="GIE06983.1"/>
    <property type="molecule type" value="Genomic_DNA"/>
</dbReference>
<evidence type="ECO:0000313" key="1">
    <source>
        <dbReference type="EMBL" id="GIE06983.1"/>
    </source>
</evidence>
<name>A0ABQ3ZAW9_9ACTN</name>
<keyword evidence="2" id="KW-1185">Reference proteome</keyword>
<reference evidence="1 2" key="1">
    <citation type="submission" date="2021-01" db="EMBL/GenBank/DDBJ databases">
        <title>Whole genome shotgun sequence of Actinoplanes durhamensis NBRC 14914.</title>
        <authorList>
            <person name="Komaki H."/>
            <person name="Tamura T."/>
        </authorList>
    </citation>
    <scope>NUCLEOTIDE SEQUENCE [LARGE SCALE GENOMIC DNA]</scope>
    <source>
        <strain evidence="1 2">NBRC 14914</strain>
    </source>
</reference>
<evidence type="ECO:0008006" key="3">
    <source>
        <dbReference type="Google" id="ProtNLM"/>
    </source>
</evidence>
<organism evidence="1 2">
    <name type="scientific">Paractinoplanes durhamensis</name>
    <dbReference type="NCBI Taxonomy" id="113563"/>
    <lineage>
        <taxon>Bacteria</taxon>
        <taxon>Bacillati</taxon>
        <taxon>Actinomycetota</taxon>
        <taxon>Actinomycetes</taxon>
        <taxon>Micromonosporales</taxon>
        <taxon>Micromonosporaceae</taxon>
        <taxon>Paractinoplanes</taxon>
    </lineage>
</organism>
<protein>
    <recommendedName>
        <fullName evidence="3">HTH cro/C1-type domain-containing protein</fullName>
    </recommendedName>
</protein>
<dbReference type="Proteomes" id="UP000637628">
    <property type="component" value="Unassembled WGS sequence"/>
</dbReference>
<evidence type="ECO:0000313" key="2">
    <source>
        <dbReference type="Proteomes" id="UP000637628"/>
    </source>
</evidence>
<comment type="caution">
    <text evidence="1">The sequence shown here is derived from an EMBL/GenBank/DDBJ whole genome shotgun (WGS) entry which is preliminary data.</text>
</comment>
<gene>
    <name evidence="1" type="ORF">Adu01nite_83330</name>
</gene>
<proteinExistence type="predicted"/>
<dbReference type="RefSeq" id="WP_203734837.1">
    <property type="nucleotide sequence ID" value="NZ_BAAATX010000028.1"/>
</dbReference>
<sequence length="271" mass="29162">MTFGPRLARLMEVRGLDANTLAERIAAERVVPERVVPERVTSERVTSERRAGGADEIRAVLLEGGDPEPELLRRLAPVLGLHRSDLFIIAGRPVPDDLSPWDGAARGGMDWLAWSLTYVPGAAERLHELIRSLPPAPRPPLRPAPPYERYPDDGAGALVVRLLHNRNLSWFGIAKHVFGLGGGPMLSASTIGSIGRGSKALTPELLSAMGALLDISAPDLTAVTGIEPSAPPNRPNVAALLWDARRLTAAQVEQVHARAKALRAEMSEPRA</sequence>